<name>A0A0P7JA00_LACPN</name>
<dbReference type="PATRIC" id="fig|1590.143.peg.2408"/>
<evidence type="ECO:0000313" key="13">
    <source>
        <dbReference type="EMBL" id="KZV01808.1"/>
    </source>
</evidence>
<dbReference type="InterPro" id="IPR017871">
    <property type="entry name" value="ABC_transporter-like_CS"/>
</dbReference>
<evidence type="ECO:0000256" key="5">
    <source>
        <dbReference type="ARBA" id="ARBA00022741"/>
    </source>
</evidence>
<dbReference type="CDD" id="cd18551">
    <property type="entry name" value="ABC_6TM_LmrA_like"/>
    <property type="match status" value="1"/>
</dbReference>
<protein>
    <submittedName>
        <fullName evidence="14">Xenobiotic-transporting ATPase</fullName>
        <ecNumber evidence="14">3.6.3.44</ecNumber>
    </submittedName>
</protein>
<comment type="caution">
    <text evidence="14">The sequence shown here is derived from an EMBL/GenBank/DDBJ whole genome shotgun (WGS) entry which is preliminary data.</text>
</comment>
<proteinExistence type="predicted"/>
<dbReference type="Gene3D" id="1.20.1560.10">
    <property type="entry name" value="ABC transporter type 1, transmembrane domain"/>
    <property type="match status" value="1"/>
</dbReference>
<evidence type="ECO:0000313" key="15">
    <source>
        <dbReference type="Proteomes" id="UP000076872"/>
    </source>
</evidence>
<keyword evidence="7 9" id="KW-1133">Transmembrane helix</keyword>
<dbReference type="SUPFAM" id="SSF90123">
    <property type="entry name" value="ABC transporter transmembrane region"/>
    <property type="match status" value="1"/>
</dbReference>
<evidence type="ECO:0000313" key="12">
    <source>
        <dbReference type="EMBL" id="KZU01308.1"/>
    </source>
</evidence>
<dbReference type="GO" id="GO:0015421">
    <property type="term" value="F:ABC-type oligopeptide transporter activity"/>
    <property type="evidence" value="ECO:0007669"/>
    <property type="project" value="TreeGrafter"/>
</dbReference>
<dbReference type="GO" id="GO:0005524">
    <property type="term" value="F:ATP binding"/>
    <property type="evidence" value="ECO:0007669"/>
    <property type="project" value="UniProtKB-KW"/>
</dbReference>
<dbReference type="Pfam" id="PF00664">
    <property type="entry name" value="ABC_membrane"/>
    <property type="match status" value="1"/>
</dbReference>
<dbReference type="PROSITE" id="PS00211">
    <property type="entry name" value="ABC_TRANSPORTER_1"/>
    <property type="match status" value="1"/>
</dbReference>
<feature type="transmembrane region" description="Helical" evidence="9">
    <location>
        <begin position="289"/>
        <end position="313"/>
    </location>
</feature>
<dbReference type="EMBL" id="MCOL01000001">
    <property type="protein sequence ID" value="ODO62288.1"/>
    <property type="molecule type" value="Genomic_DNA"/>
</dbReference>
<dbReference type="PANTHER" id="PTHR43394:SF1">
    <property type="entry name" value="ATP-BINDING CASSETTE SUB-FAMILY B MEMBER 10, MITOCHONDRIAL"/>
    <property type="match status" value="1"/>
</dbReference>
<dbReference type="EMBL" id="LUWI01000041">
    <property type="protein sequence ID" value="KZU01308.1"/>
    <property type="molecule type" value="Genomic_DNA"/>
</dbReference>
<feature type="transmembrane region" description="Helical" evidence="9">
    <location>
        <begin position="255"/>
        <end position="277"/>
    </location>
</feature>
<dbReference type="OMA" id="RWANNLR"/>
<sequence length="587" mass="64230">METHITSSAKQPHAKYGTRDLLRLIMTHAHPKKGLFVIGILLSFVATICSLGITLMLKEFIDAFNHGTSGQLLLRLGAVIVVQLFASVASSFLLSYTGVDAVSTLRSALWQHIVDLPIPYFDHNRTGELSSRVVNDTSTIFELISSQFSNAINGIISIVGSLTLMLLLNFRLTIIILIVVPLMAVIIVPMGQVLARISKAIQKETANLNSAAVQMIGQNRLVKAMVAEKALKKQGKDQVDRIKGFSVRQIKLISVLNPVLNIMLLAAIFIIIVYGGILVQTNALTIGSLVAFLMYAVQMISPLSSVTGLVTALQQTVGATERIDNILDSPEEDKRLSGETLSTIDTVDFDHVDFGYESDKPVLKDIDLTIHRGERIALIGESGSGKTTLVSLLEAYYTPTRGELDVNGETMASYTIPSIRNQIGYVSQEVDLMPGTIRDNLLLGSTEPVSDEQLSALLTQVGLADWLAELSAGLDTDVGERGLNVSGGQRQRLAIVRALVRHPSLLILDEATASLDNQNQERVTQLLATLPADLTTITIVHRLNQIEAYPRILFMEDGQITGDGNHESLLATHERYRDFYRLQYQHG</sequence>
<evidence type="ECO:0000256" key="8">
    <source>
        <dbReference type="ARBA" id="ARBA00023136"/>
    </source>
</evidence>
<evidence type="ECO:0000313" key="17">
    <source>
        <dbReference type="Proteomes" id="UP000094892"/>
    </source>
</evidence>
<dbReference type="InterPro" id="IPR027417">
    <property type="entry name" value="P-loop_NTPase"/>
</dbReference>
<dbReference type="RefSeq" id="WP_003642763.1">
    <property type="nucleotide sequence ID" value="NZ_AP018405.1"/>
</dbReference>
<dbReference type="PANTHER" id="PTHR43394">
    <property type="entry name" value="ATP-DEPENDENT PERMEASE MDL1, MITOCHONDRIAL"/>
    <property type="match status" value="1"/>
</dbReference>
<feature type="domain" description="ABC transporter" evidence="10">
    <location>
        <begin position="347"/>
        <end position="582"/>
    </location>
</feature>
<accession>A0A0P7JA00</accession>
<dbReference type="InterPro" id="IPR003593">
    <property type="entry name" value="AAA+_ATPase"/>
</dbReference>
<keyword evidence="8 9" id="KW-0472">Membrane</keyword>
<evidence type="ECO:0000256" key="6">
    <source>
        <dbReference type="ARBA" id="ARBA00022840"/>
    </source>
</evidence>
<organism evidence="14 17">
    <name type="scientific">Lactiplantibacillus plantarum</name>
    <name type="common">Lactobacillus plantarum</name>
    <dbReference type="NCBI Taxonomy" id="1590"/>
    <lineage>
        <taxon>Bacteria</taxon>
        <taxon>Bacillati</taxon>
        <taxon>Bacillota</taxon>
        <taxon>Bacilli</taxon>
        <taxon>Lactobacillales</taxon>
        <taxon>Lactobacillaceae</taxon>
        <taxon>Lactiplantibacillus</taxon>
    </lineage>
</organism>
<dbReference type="AlphaFoldDB" id="A0A0P7JA00"/>
<dbReference type="Pfam" id="PF00005">
    <property type="entry name" value="ABC_tran"/>
    <property type="match status" value="1"/>
</dbReference>
<evidence type="ECO:0000256" key="2">
    <source>
        <dbReference type="ARBA" id="ARBA00022448"/>
    </source>
</evidence>
<evidence type="ECO:0000256" key="9">
    <source>
        <dbReference type="SAM" id="Phobius"/>
    </source>
</evidence>
<dbReference type="SMART" id="SM00382">
    <property type="entry name" value="AAA"/>
    <property type="match status" value="1"/>
</dbReference>
<keyword evidence="5" id="KW-0547">Nucleotide-binding</keyword>
<dbReference type="Proteomes" id="UP000076989">
    <property type="component" value="Unassembled WGS sequence"/>
</dbReference>
<dbReference type="InterPro" id="IPR011527">
    <property type="entry name" value="ABC1_TM_dom"/>
</dbReference>
<dbReference type="GO" id="GO:0016887">
    <property type="term" value="F:ATP hydrolysis activity"/>
    <property type="evidence" value="ECO:0007669"/>
    <property type="project" value="InterPro"/>
</dbReference>
<dbReference type="Gene3D" id="3.40.50.300">
    <property type="entry name" value="P-loop containing nucleotide triphosphate hydrolases"/>
    <property type="match status" value="1"/>
</dbReference>
<gene>
    <name evidence="14" type="primary">abcA</name>
    <name evidence="14" type="ORF">LPJSA22_02302</name>
    <name evidence="13" type="ORF">NAB2_2428</name>
    <name evidence="12" type="ORF">Nizo2260_3032</name>
</gene>
<feature type="transmembrane region" description="Helical" evidence="9">
    <location>
        <begin position="35"/>
        <end position="57"/>
    </location>
</feature>
<dbReference type="EC" id="3.6.3.44" evidence="14"/>
<dbReference type="FunFam" id="3.40.50.300:FF:000854">
    <property type="entry name" value="Multidrug ABC transporter ATP-binding protein"/>
    <property type="match status" value="1"/>
</dbReference>
<feature type="transmembrane region" description="Helical" evidence="9">
    <location>
        <begin position="174"/>
        <end position="195"/>
    </location>
</feature>
<keyword evidence="2" id="KW-0813">Transport</keyword>
<evidence type="ECO:0000256" key="1">
    <source>
        <dbReference type="ARBA" id="ARBA00004651"/>
    </source>
</evidence>
<reference evidence="14 17" key="2">
    <citation type="submission" date="2016-08" db="EMBL/GenBank/DDBJ databases">
        <title>Genome sequencing of Lactobacillus plantarum JSA22, isolated from fermented soybean paste.</title>
        <authorList>
            <person name="Choi H.S."/>
        </authorList>
    </citation>
    <scope>NUCLEOTIDE SEQUENCE [LARGE SCALE GENOMIC DNA]</scope>
    <source>
        <strain evidence="14 17">JSA22</strain>
    </source>
</reference>
<dbReference type="Proteomes" id="UP000076872">
    <property type="component" value="Unassembled WGS sequence"/>
</dbReference>
<feature type="transmembrane region" description="Helical" evidence="9">
    <location>
        <begin position="151"/>
        <end position="168"/>
    </location>
</feature>
<evidence type="ECO:0000313" key="14">
    <source>
        <dbReference type="EMBL" id="ODO62288.1"/>
    </source>
</evidence>
<evidence type="ECO:0000259" key="10">
    <source>
        <dbReference type="PROSITE" id="PS50893"/>
    </source>
</evidence>
<dbReference type="InterPro" id="IPR003439">
    <property type="entry name" value="ABC_transporter-like_ATP-bd"/>
</dbReference>
<dbReference type="EMBL" id="LUXO01000033">
    <property type="protein sequence ID" value="KZV01808.1"/>
    <property type="molecule type" value="Genomic_DNA"/>
</dbReference>
<dbReference type="PROSITE" id="PS50929">
    <property type="entry name" value="ABC_TM1F"/>
    <property type="match status" value="1"/>
</dbReference>
<dbReference type="InterPro" id="IPR036640">
    <property type="entry name" value="ABC1_TM_sf"/>
</dbReference>
<evidence type="ECO:0000256" key="4">
    <source>
        <dbReference type="ARBA" id="ARBA00022692"/>
    </source>
</evidence>
<feature type="transmembrane region" description="Helical" evidence="9">
    <location>
        <begin position="72"/>
        <end position="96"/>
    </location>
</feature>
<evidence type="ECO:0000256" key="3">
    <source>
        <dbReference type="ARBA" id="ARBA00022475"/>
    </source>
</evidence>
<evidence type="ECO:0000259" key="11">
    <source>
        <dbReference type="PROSITE" id="PS50929"/>
    </source>
</evidence>
<keyword evidence="4 9" id="KW-0812">Transmembrane</keyword>
<dbReference type="Proteomes" id="UP000094892">
    <property type="component" value="Unassembled WGS sequence"/>
</dbReference>
<evidence type="ECO:0000313" key="16">
    <source>
        <dbReference type="Proteomes" id="UP000076989"/>
    </source>
</evidence>
<dbReference type="SUPFAM" id="SSF52540">
    <property type="entry name" value="P-loop containing nucleoside triphosphate hydrolases"/>
    <property type="match status" value="1"/>
</dbReference>
<dbReference type="InterPro" id="IPR039421">
    <property type="entry name" value="Type_1_exporter"/>
</dbReference>
<evidence type="ECO:0000256" key="7">
    <source>
        <dbReference type="ARBA" id="ARBA00022989"/>
    </source>
</evidence>
<comment type="subcellular location">
    <subcellularLocation>
        <location evidence="1">Cell membrane</location>
        <topology evidence="1">Multi-pass membrane protein</topology>
    </subcellularLocation>
</comment>
<keyword evidence="14" id="KW-0378">Hydrolase</keyword>
<dbReference type="PROSITE" id="PS50893">
    <property type="entry name" value="ABC_TRANSPORTER_2"/>
    <property type="match status" value="1"/>
</dbReference>
<dbReference type="GO" id="GO:0005886">
    <property type="term" value="C:plasma membrane"/>
    <property type="evidence" value="ECO:0007669"/>
    <property type="project" value="UniProtKB-SubCell"/>
</dbReference>
<feature type="domain" description="ABC transmembrane type-1" evidence="11">
    <location>
        <begin position="37"/>
        <end position="315"/>
    </location>
</feature>
<keyword evidence="3" id="KW-1003">Cell membrane</keyword>
<keyword evidence="6" id="KW-0067">ATP-binding</keyword>
<reference evidence="15 16" key="1">
    <citation type="submission" date="2016-03" db="EMBL/GenBank/DDBJ databases">
        <title>Comparative genomics of 54 Lactobacillus plantarum strains reveals genomic uncoupling from niche constraints.</title>
        <authorList>
            <person name="Martino M.E."/>
        </authorList>
    </citation>
    <scope>NUCLEOTIDE SEQUENCE [LARGE SCALE GENOMIC DNA]</scope>
    <source>
        <strain evidence="13 15">NAB2</strain>
        <strain evidence="12 16">Nizo2260</strain>
    </source>
</reference>